<evidence type="ECO:0000313" key="1">
    <source>
        <dbReference type="EMBL" id="KAJ0037754.1"/>
    </source>
</evidence>
<dbReference type="Proteomes" id="UP001163603">
    <property type="component" value="Chromosome 6"/>
</dbReference>
<reference evidence="2" key="1">
    <citation type="journal article" date="2023" name="G3 (Bethesda)">
        <title>Genome assembly and association tests identify interacting loci associated with vigor, precocity, and sex in interspecific pistachio rootstocks.</title>
        <authorList>
            <person name="Palmer W."/>
            <person name="Jacygrad E."/>
            <person name="Sagayaradj S."/>
            <person name="Cavanaugh K."/>
            <person name="Han R."/>
            <person name="Bertier L."/>
            <person name="Beede B."/>
            <person name="Kafkas S."/>
            <person name="Golino D."/>
            <person name="Preece J."/>
            <person name="Michelmore R."/>
        </authorList>
    </citation>
    <scope>NUCLEOTIDE SEQUENCE [LARGE SCALE GENOMIC DNA]</scope>
</reference>
<proteinExistence type="predicted"/>
<keyword evidence="2" id="KW-1185">Reference proteome</keyword>
<name>A0ACC0YHI5_9ROSI</name>
<sequence length="243" mass="27111">MGGLKAKIANGIRMFKPQSLKEAINLARIRDDQLSRQRRFMRLPPARAPLALPQATHVAPTAPARPIKCHRCQKPQVLLLEGHVGNVIYEDITDQQMLEHDHGGDVAEVQEPELGPEISLHALTGWTAPKTMRVRAKMGPHEVMVLIDIGSTHNFISNRLASMLRLPIILTETFPVRVANGERLTCQGRYDKENQDRKLQGVDVQTIQAISSKEISKEFRRGHVLFAVCFQPTMGTVPPDALS</sequence>
<accession>A0ACC0YHI5</accession>
<protein>
    <submittedName>
        <fullName evidence="1">Uncharacterized protein</fullName>
    </submittedName>
</protein>
<gene>
    <name evidence="1" type="ORF">Pint_22709</name>
</gene>
<organism evidence="1 2">
    <name type="scientific">Pistacia integerrima</name>
    <dbReference type="NCBI Taxonomy" id="434235"/>
    <lineage>
        <taxon>Eukaryota</taxon>
        <taxon>Viridiplantae</taxon>
        <taxon>Streptophyta</taxon>
        <taxon>Embryophyta</taxon>
        <taxon>Tracheophyta</taxon>
        <taxon>Spermatophyta</taxon>
        <taxon>Magnoliopsida</taxon>
        <taxon>eudicotyledons</taxon>
        <taxon>Gunneridae</taxon>
        <taxon>Pentapetalae</taxon>
        <taxon>rosids</taxon>
        <taxon>malvids</taxon>
        <taxon>Sapindales</taxon>
        <taxon>Anacardiaceae</taxon>
        <taxon>Pistacia</taxon>
    </lineage>
</organism>
<dbReference type="EMBL" id="CM047741">
    <property type="protein sequence ID" value="KAJ0037754.1"/>
    <property type="molecule type" value="Genomic_DNA"/>
</dbReference>
<evidence type="ECO:0000313" key="2">
    <source>
        <dbReference type="Proteomes" id="UP001163603"/>
    </source>
</evidence>
<comment type="caution">
    <text evidence="1">The sequence shown here is derived from an EMBL/GenBank/DDBJ whole genome shotgun (WGS) entry which is preliminary data.</text>
</comment>